<dbReference type="Pfam" id="PF08638">
    <property type="entry name" value="Med14"/>
    <property type="match status" value="1"/>
</dbReference>
<proteinExistence type="inferred from homology"/>
<dbReference type="Pfam" id="PF25065">
    <property type="entry name" value="RM3_Med14"/>
    <property type="match status" value="1"/>
</dbReference>
<dbReference type="EMBL" id="OU015569">
    <property type="protein sequence ID" value="CAG5099862.1"/>
    <property type="molecule type" value="Genomic_DNA"/>
</dbReference>
<comment type="similarity">
    <text evidence="2">Belongs to the ST7 family.</text>
</comment>
<evidence type="ECO:0000256" key="9">
    <source>
        <dbReference type="SAM" id="Phobius"/>
    </source>
</evidence>
<keyword evidence="14" id="KW-1185">Reference proteome</keyword>
<comment type="similarity">
    <text evidence="7">Belongs to the Mediator complex subunit 14 family.</text>
</comment>
<comment type="subcellular location">
    <subcellularLocation>
        <location evidence="1">Membrane</location>
        <topology evidence="1">Multi-pass membrane protein</topology>
    </subcellularLocation>
    <subcellularLocation>
        <location evidence="7">Nucleus</location>
    </subcellularLocation>
</comment>
<comment type="function">
    <text evidence="7">Component of the Mediator complex, a coactivator involved in the regulated transcription of nearly all RNA polymerase II-dependent genes. Mediator functions as a bridge to convey information from gene-specific regulatory proteins to the basal RNA polymerase II transcription machinery. Mediator is recruited to promoters by direct interactions with regulatory proteins and serves as a scaffold for the assembly of a functional preinitiation complex with RNA polymerase II and the general transcription factors.</text>
</comment>
<evidence type="ECO:0000256" key="5">
    <source>
        <dbReference type="ARBA" id="ARBA00022989"/>
    </source>
</evidence>
<reference evidence="13 14" key="1">
    <citation type="submission" date="2021-04" db="EMBL/GenBank/DDBJ databases">
        <authorList>
            <person name="Bliznina A."/>
        </authorList>
    </citation>
    <scope>NUCLEOTIDE SEQUENCE [LARGE SCALE GENOMIC DNA]</scope>
</reference>
<dbReference type="InterPro" id="IPR056879">
    <property type="entry name" value="RM3_Med14"/>
</dbReference>
<evidence type="ECO:0000256" key="8">
    <source>
        <dbReference type="SAM" id="MobiDB-lite"/>
    </source>
</evidence>
<evidence type="ECO:0000259" key="12">
    <source>
        <dbReference type="Pfam" id="PF25065"/>
    </source>
</evidence>
<feature type="domain" description="Mediator of RNA polymerase II transcription subunit 14 RM2" evidence="11">
    <location>
        <begin position="829"/>
        <end position="899"/>
    </location>
</feature>
<keyword evidence="7" id="KW-0804">Transcription</keyword>
<feature type="transmembrane region" description="Helical" evidence="9">
    <location>
        <begin position="37"/>
        <end position="60"/>
    </location>
</feature>
<keyword evidence="4 9" id="KW-0812">Transmembrane</keyword>
<evidence type="ECO:0000256" key="2">
    <source>
        <dbReference type="ARBA" id="ARBA00009751"/>
    </source>
</evidence>
<evidence type="ECO:0000256" key="4">
    <source>
        <dbReference type="ARBA" id="ARBA00022692"/>
    </source>
</evidence>
<feature type="region of interest" description="Disordered" evidence="8">
    <location>
        <begin position="528"/>
        <end position="555"/>
    </location>
</feature>
<protein>
    <recommendedName>
        <fullName evidence="3 7">Mediator of RNA polymerase II transcription subunit 14</fullName>
    </recommendedName>
    <alternativeName>
        <fullName evidence="7">Mediator complex subunit 14</fullName>
    </alternativeName>
</protein>
<dbReference type="Gene3D" id="1.25.40.10">
    <property type="entry name" value="Tetratricopeptide repeat domain"/>
    <property type="match status" value="1"/>
</dbReference>
<dbReference type="InterPro" id="IPR055122">
    <property type="entry name" value="Med14_N"/>
</dbReference>
<dbReference type="CDD" id="cd11557">
    <property type="entry name" value="ST7"/>
    <property type="match status" value="1"/>
</dbReference>
<keyword evidence="6 9" id="KW-0472">Membrane</keyword>
<keyword evidence="7" id="KW-0805">Transcription regulation</keyword>
<comment type="subunit">
    <text evidence="7">Component of the Mediator complex.</text>
</comment>
<dbReference type="InterPro" id="IPR007311">
    <property type="entry name" value="ST7"/>
</dbReference>
<dbReference type="Proteomes" id="UP001158576">
    <property type="component" value="Chromosome XSR"/>
</dbReference>
<sequence length="1356" mass="154888">MWVVILFAVVYFFELHTKMLQFLQQLPDLFQNLSPKFYVALTGTSSFLSGLILVFEWWYFKRNGQSFIEQMSLNHLGPLINPDPSDPLGSCEKPGFECKVWQNPMNLLRGAEYERYYSATKKQALTFYDLNLSAQDHQTFFTCDSDKDRKADSIMTGAWRERYVKARIEAAQSALQIEPDNPSALILLGEEKASTVAEAESYFQSALVAAEARHKKTLQSYNQSNGRCCELELKRDHTVLIYVKRRLAMCWRKLGRVKEAAKVFKELTKEPPNVNWLNASLGENLIECYLELGDYANAQATLARYDDINLPKSATICYTAALLKARSVSQNFSAEVAGRRGPTSQEFHAMDAIHRAVEFNPHVPKYLLEQKSLILPPEHILKRGDSEAVAYAFHHLQHWKRIDGALNLLHSTWEGTFKMIPYPLEKGHLFYPYPQSTEVHDRDLLPDFHPISVYPKKDLPFFIIFTAVLFSITAALALFTHLYPDLVKSSVTELITMIGTPFRWLTEKIGHWFTFLLHGGHSTGSVTMPGLASEPLGHQGSEPGPPKPQNGPPSGLGNMSFPLTMLVESTIHKAYGELSNLAELLQGKEDMHRKMEIISFVIRTRRSFVRLIALVKWAQQVNKTSTCMDIVDFMDNQSGMFTDTADRLYSLAHDFLRHARLPTFAVPTAIDVLTTGSYPDLPRAIKDRYVPQEPLSEENRAETITRLNQVIKCRLVQCELPAQITDFQIAKGIVSFEVPNEFKVDLTIRGDSAETPWTLLRVQIFVEDCTSNDDRNLVHYEHLQFIHSLCQSRLYKNEKPICDLYSCLHSFCSSLQLEVLAAQTNKLINHKWKQYIVIEKYEEGSKLVISYWKDQDKDYTITIQVNERDSSDVLEIIHNPTLSSCSIKEVMQASNVDHINIERLLMDTIQCRTRARLEKLEYQLRRRVEVPVNPIVTEDGTRLIVPLLVPGEVSERLDVSIDPQTGELMPLLPGAAEKDLDELIETFQRNHENLSDVINTLRYTLAKARCVRAASAHLVAPVERLRLLPDSQQLLDAFPHYQLFKFSRYVTYFLLVELYDDPEHHGRICRQYHMLNIHLADVKEDLYDINCHVTLNSNPLDQFSEFQIGLKRARDMQQPEWMDADAELSHVIAMCDLRIPFVTLSDTLREAGIAYTGILDKSISSTYEIRLLEFPFPPDADLPTVAQQSLRDAFLSLTFRLSCVKDTRAVTAVRPNIMFWMVEVLLEANPAIVAALASSNANGQTVAHSVENNCVRINFTFESKHSQDLAESMQKMDPLAMFTQEWALVVHLHDMALQLTDPHETASIQGQYQLTEYDYKRIVIGYGEQNTHGQFSSLCVVQWIEKEDQNGQKYHL</sequence>
<evidence type="ECO:0000256" key="7">
    <source>
        <dbReference type="RuleBase" id="RU365082"/>
    </source>
</evidence>
<evidence type="ECO:0000256" key="1">
    <source>
        <dbReference type="ARBA" id="ARBA00004141"/>
    </source>
</evidence>
<name>A0ABN7SM70_OIKDI</name>
<dbReference type="PANTHER" id="PTHR12745">
    <property type="entry name" value="SUPPRESSION OF TUMORIGENICITY 7"/>
    <property type="match status" value="1"/>
</dbReference>
<dbReference type="InterPro" id="IPR055113">
    <property type="entry name" value="Med14_RM2"/>
</dbReference>
<keyword evidence="5 9" id="KW-1133">Transmembrane helix</keyword>
<dbReference type="PANTHER" id="PTHR12745:SF6">
    <property type="entry name" value="PROTEIN ST7 HOMOLOG"/>
    <property type="match status" value="1"/>
</dbReference>
<evidence type="ECO:0000259" key="10">
    <source>
        <dbReference type="Pfam" id="PF08638"/>
    </source>
</evidence>
<evidence type="ECO:0000313" key="14">
    <source>
        <dbReference type="Proteomes" id="UP001158576"/>
    </source>
</evidence>
<dbReference type="Pfam" id="PF04184">
    <property type="entry name" value="ST7"/>
    <property type="match status" value="1"/>
</dbReference>
<feature type="domain" description="Mediator complex subunit MED14 N-terminal" evidence="10">
    <location>
        <begin position="561"/>
        <end position="749"/>
    </location>
</feature>
<accession>A0ABN7SM70</accession>
<keyword evidence="7" id="KW-0010">Activator</keyword>
<evidence type="ECO:0000256" key="6">
    <source>
        <dbReference type="ARBA" id="ARBA00023136"/>
    </source>
</evidence>
<evidence type="ECO:0000256" key="3">
    <source>
        <dbReference type="ARBA" id="ARBA00019619"/>
    </source>
</evidence>
<keyword evidence="7" id="KW-0539">Nucleus</keyword>
<evidence type="ECO:0000313" key="13">
    <source>
        <dbReference type="EMBL" id="CAG5099862.1"/>
    </source>
</evidence>
<feature type="transmembrane region" description="Helical" evidence="9">
    <location>
        <begin position="459"/>
        <end position="483"/>
    </location>
</feature>
<dbReference type="InterPro" id="IPR011990">
    <property type="entry name" value="TPR-like_helical_dom_sf"/>
</dbReference>
<gene>
    <name evidence="13" type="ORF">OKIOD_LOCUS8280</name>
</gene>
<evidence type="ECO:0000259" key="11">
    <source>
        <dbReference type="Pfam" id="PF22981"/>
    </source>
</evidence>
<dbReference type="Pfam" id="PF22981">
    <property type="entry name" value="RM2_Med14"/>
    <property type="match status" value="1"/>
</dbReference>
<feature type="domain" description="Mediator of RNA polymerase II transcription subunit 14 RM3" evidence="12">
    <location>
        <begin position="902"/>
        <end position="1010"/>
    </location>
</feature>
<organism evidence="13 14">
    <name type="scientific">Oikopleura dioica</name>
    <name type="common">Tunicate</name>
    <dbReference type="NCBI Taxonomy" id="34765"/>
    <lineage>
        <taxon>Eukaryota</taxon>
        <taxon>Metazoa</taxon>
        <taxon>Chordata</taxon>
        <taxon>Tunicata</taxon>
        <taxon>Appendicularia</taxon>
        <taxon>Copelata</taxon>
        <taxon>Oikopleuridae</taxon>
        <taxon>Oikopleura</taxon>
    </lineage>
</organism>
<dbReference type="SUPFAM" id="SSF48452">
    <property type="entry name" value="TPR-like"/>
    <property type="match status" value="1"/>
</dbReference>